<name>G7YL92_CLOSI</name>
<dbReference type="InterPro" id="IPR029044">
    <property type="entry name" value="Nucleotide-diphossugar_trans"/>
</dbReference>
<keyword evidence="4" id="KW-0808">Transferase</keyword>
<evidence type="ECO:0000256" key="2">
    <source>
        <dbReference type="SAM" id="MobiDB-lite"/>
    </source>
</evidence>
<reference evidence="4" key="1">
    <citation type="journal article" date="2011" name="Genome Biol.">
        <title>The draft genome of the carcinogenic human liver fluke Clonorchis sinensis.</title>
        <authorList>
            <person name="Wang X."/>
            <person name="Chen W."/>
            <person name="Huang Y."/>
            <person name="Sun J."/>
            <person name="Men J."/>
            <person name="Liu H."/>
            <person name="Luo F."/>
            <person name="Guo L."/>
            <person name="Lv X."/>
            <person name="Deng C."/>
            <person name="Zhou C."/>
            <person name="Fan Y."/>
            <person name="Li X."/>
            <person name="Huang L."/>
            <person name="Hu Y."/>
            <person name="Liang C."/>
            <person name="Hu X."/>
            <person name="Xu J."/>
            <person name="Yu X."/>
        </authorList>
    </citation>
    <scope>NUCLEOTIDE SEQUENCE [LARGE SCALE GENOMIC DNA]</scope>
    <source>
        <strain evidence="4">Henan</strain>
    </source>
</reference>
<proteinExistence type="predicted"/>
<sequence>MLSVSETRISTYGWSFVCQNGILNARKHPNNSAHDDADKNGNANSDYDHFLEAVKEKRRPSQRLTRLVVAYCMISPKKSNPPEKIRHSYPLTVYPGKPQVWCNLRFITKIIIILLIALLAFRENAKSLVSTSDYLLANECTSMRLDFIDCENGFVFSMVKPPVHTRHLGAERVLQLNDDVDDDRIPWSPFYRYELYFGHPTFSSGVLRISLRYICFTQSVSVFRCLDIEPDQSLEAWKTSIIIVFHNEAWTTLLRTINSVVRRTPRNLLEEIILVDDASTDMRYTGLFKVDGALTPKIRMSQLSSATRRNRSPIRLHCVAGCLTVVFVNTIGGLEQTSADANRHTANRKLNRSKSNTSEYYSKRRVRSGKQYCLYTNTTIVLIVADEFP</sequence>
<evidence type="ECO:0000259" key="3">
    <source>
        <dbReference type="Pfam" id="PF00535"/>
    </source>
</evidence>
<dbReference type="SUPFAM" id="SSF53448">
    <property type="entry name" value="Nucleotide-diphospho-sugar transferases"/>
    <property type="match status" value="1"/>
</dbReference>
<dbReference type="EMBL" id="DF143572">
    <property type="protein sequence ID" value="GAA53723.1"/>
    <property type="molecule type" value="Genomic_DNA"/>
</dbReference>
<organism evidence="4 5">
    <name type="scientific">Clonorchis sinensis</name>
    <name type="common">Chinese liver fluke</name>
    <dbReference type="NCBI Taxonomy" id="79923"/>
    <lineage>
        <taxon>Eukaryota</taxon>
        <taxon>Metazoa</taxon>
        <taxon>Spiralia</taxon>
        <taxon>Lophotrochozoa</taxon>
        <taxon>Platyhelminthes</taxon>
        <taxon>Trematoda</taxon>
        <taxon>Digenea</taxon>
        <taxon>Opisthorchiida</taxon>
        <taxon>Opisthorchiata</taxon>
        <taxon>Opisthorchiidae</taxon>
        <taxon>Clonorchis</taxon>
    </lineage>
</organism>
<dbReference type="Proteomes" id="UP000008909">
    <property type="component" value="Unassembled WGS sequence"/>
</dbReference>
<keyword evidence="1" id="KW-1015">Disulfide bond</keyword>
<evidence type="ECO:0000313" key="4">
    <source>
        <dbReference type="EMBL" id="GAA53723.1"/>
    </source>
</evidence>
<dbReference type="Pfam" id="PF00535">
    <property type="entry name" value="Glycos_transf_2"/>
    <property type="match status" value="1"/>
</dbReference>
<dbReference type="GO" id="GO:0006493">
    <property type="term" value="P:protein O-linked glycosylation"/>
    <property type="evidence" value="ECO:0007669"/>
    <property type="project" value="TreeGrafter"/>
</dbReference>
<dbReference type="InterPro" id="IPR001173">
    <property type="entry name" value="Glyco_trans_2-like"/>
</dbReference>
<accession>G7YL92</accession>
<feature type="domain" description="Glycosyltransferase 2-like" evidence="3">
    <location>
        <begin position="240"/>
        <end position="281"/>
    </location>
</feature>
<evidence type="ECO:0000256" key="1">
    <source>
        <dbReference type="ARBA" id="ARBA00023157"/>
    </source>
</evidence>
<keyword evidence="5" id="KW-1185">Reference proteome</keyword>
<protein>
    <submittedName>
        <fullName evidence="4">Polypeptide N-acetylgalactosaminyltransferase</fullName>
    </submittedName>
</protein>
<reference key="2">
    <citation type="submission" date="2011-10" db="EMBL/GenBank/DDBJ databases">
        <title>The genome and transcriptome sequence of Clonorchis sinensis provide insights into the carcinogenic liver fluke.</title>
        <authorList>
            <person name="Wang X."/>
            <person name="Huang Y."/>
            <person name="Chen W."/>
            <person name="Liu H."/>
            <person name="Guo L."/>
            <person name="Chen Y."/>
            <person name="Luo F."/>
            <person name="Zhou W."/>
            <person name="Sun J."/>
            <person name="Mao Q."/>
            <person name="Liang P."/>
            <person name="Zhou C."/>
            <person name="Tian Y."/>
            <person name="Men J."/>
            <person name="Lv X."/>
            <person name="Huang L."/>
            <person name="Zhou J."/>
            <person name="Hu Y."/>
            <person name="Li R."/>
            <person name="Zhang F."/>
            <person name="Lei H."/>
            <person name="Li X."/>
            <person name="Hu X."/>
            <person name="Liang C."/>
            <person name="Xu J."/>
            <person name="Wu Z."/>
            <person name="Yu X."/>
        </authorList>
    </citation>
    <scope>NUCLEOTIDE SEQUENCE</scope>
    <source>
        <strain>Henan</strain>
    </source>
</reference>
<gene>
    <name evidence="4" type="ORF">CLF_110900</name>
</gene>
<dbReference type="PANTHER" id="PTHR11675:SF126">
    <property type="entry name" value="RICIN B LECTIN DOMAIN-CONTAINING PROTEIN"/>
    <property type="match status" value="1"/>
</dbReference>
<dbReference type="AlphaFoldDB" id="G7YL92"/>
<dbReference type="Gene3D" id="3.90.550.10">
    <property type="entry name" value="Spore Coat Polysaccharide Biosynthesis Protein SpsA, Chain A"/>
    <property type="match status" value="1"/>
</dbReference>
<feature type="region of interest" description="Disordered" evidence="2">
    <location>
        <begin position="340"/>
        <end position="361"/>
    </location>
</feature>
<dbReference type="PANTHER" id="PTHR11675">
    <property type="entry name" value="N-ACETYLGALACTOSAMINYLTRANSFERASE"/>
    <property type="match status" value="1"/>
</dbReference>
<dbReference type="GO" id="GO:0005794">
    <property type="term" value="C:Golgi apparatus"/>
    <property type="evidence" value="ECO:0007669"/>
    <property type="project" value="TreeGrafter"/>
</dbReference>
<evidence type="ECO:0000313" key="5">
    <source>
        <dbReference type="Proteomes" id="UP000008909"/>
    </source>
</evidence>
<dbReference type="GO" id="GO:0004653">
    <property type="term" value="F:polypeptide N-acetylgalactosaminyltransferase activity"/>
    <property type="evidence" value="ECO:0007669"/>
    <property type="project" value="TreeGrafter"/>
</dbReference>